<dbReference type="InterPro" id="IPR030960">
    <property type="entry name" value="DHQS/DOIS_N"/>
</dbReference>
<evidence type="ECO:0000256" key="10">
    <source>
        <dbReference type="ARBA" id="ARBA00022490"/>
    </source>
</evidence>
<dbReference type="NCBIfam" id="TIGR01357">
    <property type="entry name" value="aroB"/>
    <property type="match status" value="1"/>
</dbReference>
<comment type="subcellular location">
    <subcellularLocation>
        <location evidence="5">Cytoplasm</location>
    </subcellularLocation>
</comment>
<comment type="caution">
    <text evidence="22">The sequence shown here is derived from an EMBL/GenBank/DDBJ whole genome shotgun (WGS) entry which is preliminary data.</text>
</comment>
<sequence length="334" mass="37453">MEIEVHTRQRNYPIILEHGVLARAKEVIGECGQPVLISDTGVPEKWRNLLQQQYPQSPMIVVPHGEESKSIAQWSGILSRMLEENVSRKDVVIALGGGVVGDLAGFCAASYKRGIRWVNIPTTMLSIVDSSIGGKTAVDLDGIKNCVGAFWQPSVVLADPEVLSSLSPRLLSEGMAEAVKMGMTHDPGLFALFEHDDYMDHLDEIIYRSLEVKRKVVEHDEEENGERMLLNFGHTYGHAYESYYEMNRYLHGECVGMGMMTILKNPELKQRLSAVLTRLNLPQSCDADREEICQLVQNDKKADHDTITIVQVDELGKGHLEKWNQEEIREGIGL</sequence>
<keyword evidence="16" id="KW-0057">Aromatic amino acid biosynthesis</keyword>
<dbReference type="GO" id="GO:0008652">
    <property type="term" value="P:amino acid biosynthetic process"/>
    <property type="evidence" value="ECO:0007669"/>
    <property type="project" value="UniProtKB-KW"/>
</dbReference>
<evidence type="ECO:0000256" key="11">
    <source>
        <dbReference type="ARBA" id="ARBA00022605"/>
    </source>
</evidence>
<evidence type="ECO:0000256" key="17">
    <source>
        <dbReference type="ARBA" id="ARBA00023239"/>
    </source>
</evidence>
<dbReference type="InterPro" id="IPR056179">
    <property type="entry name" value="DHQS_C"/>
</dbReference>
<dbReference type="GO" id="GO:0009073">
    <property type="term" value="P:aromatic amino acid family biosynthetic process"/>
    <property type="evidence" value="ECO:0007669"/>
    <property type="project" value="UniProtKB-KW"/>
</dbReference>
<dbReference type="PANTHER" id="PTHR43622">
    <property type="entry name" value="3-DEHYDROQUINATE SYNTHASE"/>
    <property type="match status" value="1"/>
</dbReference>
<evidence type="ECO:0000256" key="13">
    <source>
        <dbReference type="ARBA" id="ARBA00022741"/>
    </source>
</evidence>
<proteinExistence type="inferred from homology"/>
<keyword evidence="12" id="KW-0479">Metal-binding</keyword>
<name>A0A7X2TFN8_9FIRM</name>
<evidence type="ECO:0000256" key="7">
    <source>
        <dbReference type="ARBA" id="ARBA00005412"/>
    </source>
</evidence>
<evidence type="ECO:0000256" key="9">
    <source>
        <dbReference type="ARBA" id="ARBA00017684"/>
    </source>
</evidence>
<dbReference type="PIRSF" id="PIRSF001455">
    <property type="entry name" value="DHQ_synth"/>
    <property type="match status" value="1"/>
</dbReference>
<evidence type="ECO:0000256" key="12">
    <source>
        <dbReference type="ARBA" id="ARBA00022723"/>
    </source>
</evidence>
<dbReference type="Gene3D" id="1.20.1090.10">
    <property type="entry name" value="Dehydroquinate synthase-like - alpha domain"/>
    <property type="match status" value="1"/>
</dbReference>
<dbReference type="GO" id="GO:0005737">
    <property type="term" value="C:cytoplasm"/>
    <property type="evidence" value="ECO:0007669"/>
    <property type="project" value="UniProtKB-SubCell"/>
</dbReference>
<keyword evidence="15" id="KW-0520">NAD</keyword>
<evidence type="ECO:0000313" key="22">
    <source>
        <dbReference type="EMBL" id="MSS57948.1"/>
    </source>
</evidence>
<feature type="domain" description="3-dehydroquinate synthase N-terminal" evidence="20">
    <location>
        <begin position="60"/>
        <end position="171"/>
    </location>
</feature>
<keyword evidence="14" id="KW-0862">Zinc</keyword>
<evidence type="ECO:0000313" key="23">
    <source>
        <dbReference type="Proteomes" id="UP000461880"/>
    </source>
</evidence>
<comment type="catalytic activity">
    <reaction evidence="1">
        <text>7-phospho-2-dehydro-3-deoxy-D-arabino-heptonate = 3-dehydroquinate + phosphate</text>
        <dbReference type="Rhea" id="RHEA:21968"/>
        <dbReference type="ChEBI" id="CHEBI:32364"/>
        <dbReference type="ChEBI" id="CHEBI:43474"/>
        <dbReference type="ChEBI" id="CHEBI:58394"/>
        <dbReference type="EC" id="4.2.3.4"/>
    </reaction>
</comment>
<dbReference type="InterPro" id="IPR050071">
    <property type="entry name" value="Dehydroquinate_synthase"/>
</dbReference>
<dbReference type="Pfam" id="PF24621">
    <property type="entry name" value="DHQS_C"/>
    <property type="match status" value="1"/>
</dbReference>
<evidence type="ECO:0000259" key="20">
    <source>
        <dbReference type="Pfam" id="PF01761"/>
    </source>
</evidence>
<comment type="pathway">
    <text evidence="6">Metabolic intermediate biosynthesis; chorismate biosynthesis; chorismate from D-erythrose 4-phosphate and phosphoenolpyruvate: step 2/7.</text>
</comment>
<dbReference type="Proteomes" id="UP000461880">
    <property type="component" value="Unassembled WGS sequence"/>
</dbReference>
<dbReference type="GO" id="GO:0009423">
    <property type="term" value="P:chorismate biosynthetic process"/>
    <property type="evidence" value="ECO:0007669"/>
    <property type="project" value="UniProtKB-UniRule"/>
</dbReference>
<evidence type="ECO:0000259" key="21">
    <source>
        <dbReference type="Pfam" id="PF24621"/>
    </source>
</evidence>
<dbReference type="GO" id="GO:0046872">
    <property type="term" value="F:metal ion binding"/>
    <property type="evidence" value="ECO:0007669"/>
    <property type="project" value="UniProtKB-KW"/>
</dbReference>
<dbReference type="InterPro" id="IPR016037">
    <property type="entry name" value="DHQ_synth_AroB"/>
</dbReference>
<evidence type="ECO:0000256" key="8">
    <source>
        <dbReference type="ARBA" id="ARBA00013031"/>
    </source>
</evidence>
<dbReference type="GO" id="GO:0000166">
    <property type="term" value="F:nucleotide binding"/>
    <property type="evidence" value="ECO:0007669"/>
    <property type="project" value="UniProtKB-KW"/>
</dbReference>
<keyword evidence="11" id="KW-0028">Amino-acid biosynthesis</keyword>
<evidence type="ECO:0000256" key="16">
    <source>
        <dbReference type="ARBA" id="ARBA00023141"/>
    </source>
</evidence>
<dbReference type="PANTHER" id="PTHR43622:SF7">
    <property type="entry name" value="3-DEHYDROQUINATE SYNTHASE, CHLOROPLASTIC"/>
    <property type="match status" value="1"/>
</dbReference>
<dbReference type="SUPFAM" id="SSF56796">
    <property type="entry name" value="Dehydroquinate synthase-like"/>
    <property type="match status" value="1"/>
</dbReference>
<comment type="cofactor">
    <cofactor evidence="4">
        <name>Zn(2+)</name>
        <dbReference type="ChEBI" id="CHEBI:29105"/>
    </cofactor>
</comment>
<keyword evidence="10" id="KW-0963">Cytoplasm</keyword>
<dbReference type="AlphaFoldDB" id="A0A7X2TFN8"/>
<organism evidence="22 23">
    <name type="scientific">Stecheria intestinalis</name>
    <dbReference type="NCBI Taxonomy" id="2606630"/>
    <lineage>
        <taxon>Bacteria</taxon>
        <taxon>Bacillati</taxon>
        <taxon>Bacillota</taxon>
        <taxon>Erysipelotrichia</taxon>
        <taxon>Erysipelotrichales</taxon>
        <taxon>Erysipelotrichaceae</taxon>
        <taxon>Stecheria</taxon>
    </lineage>
</organism>
<comment type="cofactor">
    <cofactor evidence="2">
        <name>NAD(+)</name>
        <dbReference type="ChEBI" id="CHEBI:57540"/>
    </cofactor>
</comment>
<keyword evidence="13" id="KW-0547">Nucleotide-binding</keyword>
<accession>A0A7X2TFN8</accession>
<gene>
    <name evidence="22" type="primary">aroB</name>
    <name evidence="22" type="ORF">FYJ51_03410</name>
</gene>
<dbReference type="CDD" id="cd08195">
    <property type="entry name" value="DHQS"/>
    <property type="match status" value="1"/>
</dbReference>
<keyword evidence="17 22" id="KW-0456">Lyase</keyword>
<evidence type="ECO:0000256" key="15">
    <source>
        <dbReference type="ARBA" id="ARBA00023027"/>
    </source>
</evidence>
<evidence type="ECO:0000256" key="14">
    <source>
        <dbReference type="ARBA" id="ARBA00022833"/>
    </source>
</evidence>
<evidence type="ECO:0000256" key="3">
    <source>
        <dbReference type="ARBA" id="ARBA00001941"/>
    </source>
</evidence>
<dbReference type="EC" id="4.2.3.4" evidence="8 19"/>
<dbReference type="Gene3D" id="3.40.50.1970">
    <property type="match status" value="1"/>
</dbReference>
<comment type="cofactor">
    <cofactor evidence="3">
        <name>Co(2+)</name>
        <dbReference type="ChEBI" id="CHEBI:48828"/>
    </cofactor>
</comment>
<dbReference type="FunFam" id="3.40.50.1970:FF:000007">
    <property type="entry name" value="Pentafunctional AROM polypeptide"/>
    <property type="match status" value="1"/>
</dbReference>
<dbReference type="Pfam" id="PF01761">
    <property type="entry name" value="DHQ_synthase"/>
    <property type="match status" value="1"/>
</dbReference>
<evidence type="ECO:0000256" key="5">
    <source>
        <dbReference type="ARBA" id="ARBA00004496"/>
    </source>
</evidence>
<dbReference type="RefSeq" id="WP_105304427.1">
    <property type="nucleotide sequence ID" value="NZ_VUMN01000005.1"/>
</dbReference>
<keyword evidence="18" id="KW-0170">Cobalt</keyword>
<feature type="domain" description="3-dehydroquinate synthase C-terminal" evidence="21">
    <location>
        <begin position="174"/>
        <end position="302"/>
    </location>
</feature>
<evidence type="ECO:0000256" key="6">
    <source>
        <dbReference type="ARBA" id="ARBA00004661"/>
    </source>
</evidence>
<dbReference type="GO" id="GO:0003856">
    <property type="term" value="F:3-dehydroquinate synthase activity"/>
    <property type="evidence" value="ECO:0007669"/>
    <property type="project" value="UniProtKB-UniRule"/>
</dbReference>
<keyword evidence="23" id="KW-1185">Reference proteome</keyword>
<evidence type="ECO:0000256" key="18">
    <source>
        <dbReference type="ARBA" id="ARBA00023285"/>
    </source>
</evidence>
<protein>
    <recommendedName>
        <fullName evidence="9 19">3-dehydroquinate synthase</fullName>
        <ecNumber evidence="8 19">4.2.3.4</ecNumber>
    </recommendedName>
</protein>
<evidence type="ECO:0000256" key="19">
    <source>
        <dbReference type="NCBIfam" id="TIGR01357"/>
    </source>
</evidence>
<comment type="similarity">
    <text evidence="7">Belongs to the sugar phosphate cyclases superfamily. Dehydroquinate synthase family.</text>
</comment>
<evidence type="ECO:0000256" key="4">
    <source>
        <dbReference type="ARBA" id="ARBA00001947"/>
    </source>
</evidence>
<evidence type="ECO:0000256" key="1">
    <source>
        <dbReference type="ARBA" id="ARBA00001393"/>
    </source>
</evidence>
<evidence type="ECO:0000256" key="2">
    <source>
        <dbReference type="ARBA" id="ARBA00001911"/>
    </source>
</evidence>
<dbReference type="InterPro" id="IPR030963">
    <property type="entry name" value="DHQ_synth_fam"/>
</dbReference>
<reference evidence="22 23" key="1">
    <citation type="submission" date="2019-08" db="EMBL/GenBank/DDBJ databases">
        <title>In-depth cultivation of the pig gut microbiome towards novel bacterial diversity and tailored functional studies.</title>
        <authorList>
            <person name="Wylensek D."/>
            <person name="Hitch T.C.A."/>
            <person name="Clavel T."/>
        </authorList>
    </citation>
    <scope>NUCLEOTIDE SEQUENCE [LARGE SCALE GENOMIC DNA]</scope>
    <source>
        <strain evidence="22 23">Oil+RF-744-GAM-WT-6</strain>
    </source>
</reference>
<dbReference type="EMBL" id="VUMN01000005">
    <property type="protein sequence ID" value="MSS57948.1"/>
    <property type="molecule type" value="Genomic_DNA"/>
</dbReference>